<name>A0ABX7IJ49_9ACTO</name>
<keyword evidence="1" id="KW-1133">Transmembrane helix</keyword>
<protein>
    <submittedName>
        <fullName evidence="4">VaFE repeat-containing surface-anchored protein</fullName>
    </submittedName>
</protein>
<sequence length="1304" mass="136192">MMRYLNRMGIFFLALFLMLSGVTSAIAVPSPSKDETTVYYAHDKGERLKVVKGETGEIVAPWSFCLDERHGTPSYSSKKKVGEYRLISNANADTLDAVLANAEGGRALDLRNPEFSKDQRFEMIKRLIYSMERDPLKIQERYNFPSFRLWAAQEELVYNIVNTKKLTSIYGEAMKELDAFMRDPQAIPSGVEVVVDIYEAQRPKRGKETQSLITGRVITPKVVNPVGSLKTTVKADSVAATGDRAVSVLGDKAVAGVPVVDTITYTGLVAGAQYKVTGTLMKVDGETVTPVANAVVSKTLAASDNGAGTWDIDFGTVKLEAGTTYVVYESAVSVEDLVDADKDGVKDAKHVVEHKDKTDKSQTVVTTPKVVNPVGSLKTTVKADSVAATGDRAVSVLGDKAVAGVPVVDTITYTGLVAGAQYKVTGTLMKVDGETVTPVANAVVSKTLAASDNGAGTWDIDFGTVKLEAGTTYVVYESAVSVEDLVDADKDGVKDAKHVVEHKDKTDKSQTVVTTPKVVNPVGSLKTTVKADSVAATGDRAVSVLGDKAVAGVPVVDTITYTGLVAGAQYKVTGTLMKVDGETVTPVANAVVSKTLAASDNGAGTWDIDFGTVKLEAGTTYVVYESAVSVEDLVDADKDGVKDAKHVVEHKDKTDKSQTVVTTPKVVNPVGSLKTTVKADSVAATGDRAVSVLGDKAVAGVPVVDTITYTGLVAGAQYKVTGTLMKVDGETVTPVANAVVSKTLAASDNGAGTWDIDFGTVKLEAGTTYVVYESAVSVEDLVDADKDGVKDAKHVVEHKDKTDKSQTVVTTPKVVNPVGSLKTTVKADSVAATGDRAVSVLGDKAVAGVPVVDTITYTGLVAGAQYKVTGTLMKVDGETVTPVANAVVSKTLAASDNGAGTWDIDFGTVKLEAGTTYVVYESAVSVEDLVDADKDGVKDAKHVVEHKDKTDKSQTVVTTPKVVNPVGSLKTTVKADSVAATGDRAVSVLGDKAVAGVPVVDTITYTGLVAGAQYKVTGTLMKVDGETVTPVANAVVSKTLAASDNGAGTWDIDFGTVKLEAGTTYVVYESAVSVEDLVDADKDGVKDAKHVVEHKDKTDKSQTVVTTPKVVNPVGSLKTTVKADSVAATGDRAVSVLGDKAVAGVPVVDTITYTGLVAGAQYKVTGTLMKVDGETVTPVANAVVSKTLAASDNGAGTWDIDFGTVKLEAGTTYVVYESAVSVEDLVDADKDGVKDAKHVVEHKDKTDKSQTVVTTPKGNVAPPSKTLARTGVELPLLLLLGIVMSVSGGILLINRLLVHKEDNC</sequence>
<feature type="chain" id="PRO_5046405232" evidence="2">
    <location>
        <begin position="28"/>
        <end position="1304"/>
    </location>
</feature>
<dbReference type="EMBL" id="CP070228">
    <property type="protein sequence ID" value="QRV02120.1"/>
    <property type="molecule type" value="Genomic_DNA"/>
</dbReference>
<feature type="domain" description="T-Q ester bond containing" evidence="3">
    <location>
        <begin position="1116"/>
        <end position="1253"/>
    </location>
</feature>
<evidence type="ECO:0000313" key="5">
    <source>
        <dbReference type="Proteomes" id="UP000602653"/>
    </source>
</evidence>
<keyword evidence="1" id="KW-0812">Transmembrane</keyword>
<dbReference type="Pfam" id="PF18202">
    <property type="entry name" value="TQ"/>
    <property type="match status" value="7"/>
</dbReference>
<feature type="domain" description="T-Q ester bond containing" evidence="3">
    <location>
        <begin position="524"/>
        <end position="661"/>
    </location>
</feature>
<proteinExistence type="predicted"/>
<feature type="domain" description="T-Q ester bond containing" evidence="3">
    <location>
        <begin position="376"/>
        <end position="513"/>
    </location>
</feature>
<evidence type="ECO:0000256" key="2">
    <source>
        <dbReference type="SAM" id="SignalP"/>
    </source>
</evidence>
<feature type="domain" description="T-Q ester bond containing" evidence="3">
    <location>
        <begin position="968"/>
        <end position="1105"/>
    </location>
</feature>
<dbReference type="Proteomes" id="UP000602653">
    <property type="component" value="Chromosome"/>
</dbReference>
<dbReference type="NCBIfam" id="NF033903">
    <property type="entry name" value="VaFE_rpt"/>
    <property type="match status" value="7"/>
</dbReference>
<accession>A0ABX7IJ49</accession>
<feature type="transmembrane region" description="Helical" evidence="1">
    <location>
        <begin position="1274"/>
        <end position="1293"/>
    </location>
</feature>
<keyword evidence="1" id="KW-0472">Membrane</keyword>
<evidence type="ECO:0000259" key="3">
    <source>
        <dbReference type="Pfam" id="PF18202"/>
    </source>
</evidence>
<keyword evidence="2" id="KW-0732">Signal</keyword>
<gene>
    <name evidence="4" type="ORF">JTE88_08615</name>
</gene>
<reference evidence="4 5" key="1">
    <citation type="submission" date="2021-02" db="EMBL/GenBank/DDBJ databases">
        <title>Complete Genome Sequence of Arcanobacterium phocisimile strain DSM 26142T from a harbour seal.</title>
        <authorList>
            <person name="Borowiak M."/>
            <person name="Alssahen M."/>
            <person name="Malorny B."/>
            <person name="Laemmler C."/>
            <person name="Siebert U."/>
            <person name="Ploetz M."/>
            <person name="Abdulmawjood A."/>
        </authorList>
    </citation>
    <scope>NUCLEOTIDE SEQUENCE [LARGE SCALE GENOMIC DNA]</scope>
    <source>
        <strain evidence="4 5">DSM 26142</strain>
    </source>
</reference>
<organism evidence="4 5">
    <name type="scientific">Arcanobacterium phocisimile</name>
    <dbReference type="NCBI Taxonomy" id="1302235"/>
    <lineage>
        <taxon>Bacteria</taxon>
        <taxon>Bacillati</taxon>
        <taxon>Actinomycetota</taxon>
        <taxon>Actinomycetes</taxon>
        <taxon>Actinomycetales</taxon>
        <taxon>Actinomycetaceae</taxon>
        <taxon>Arcanobacterium</taxon>
    </lineage>
</organism>
<feature type="signal peptide" evidence="2">
    <location>
        <begin position="1"/>
        <end position="27"/>
    </location>
</feature>
<evidence type="ECO:0000256" key="1">
    <source>
        <dbReference type="SAM" id="Phobius"/>
    </source>
</evidence>
<keyword evidence="5" id="KW-1185">Reference proteome</keyword>
<dbReference type="InterPro" id="IPR041100">
    <property type="entry name" value="TQ"/>
</dbReference>
<dbReference type="RefSeq" id="WP_204424385.1">
    <property type="nucleotide sequence ID" value="NZ_CP070228.1"/>
</dbReference>
<evidence type="ECO:0000313" key="4">
    <source>
        <dbReference type="EMBL" id="QRV02120.1"/>
    </source>
</evidence>
<feature type="domain" description="T-Q ester bond containing" evidence="3">
    <location>
        <begin position="672"/>
        <end position="809"/>
    </location>
</feature>
<dbReference type="Gene3D" id="2.60.40.3930">
    <property type="match status" value="7"/>
</dbReference>
<feature type="domain" description="T-Q ester bond containing" evidence="3">
    <location>
        <begin position="820"/>
        <end position="957"/>
    </location>
</feature>
<feature type="domain" description="T-Q ester bond containing" evidence="3">
    <location>
        <begin position="228"/>
        <end position="365"/>
    </location>
</feature>